<dbReference type="EMBL" id="OZ034816">
    <property type="protein sequence ID" value="CAL1377791.1"/>
    <property type="molecule type" value="Genomic_DNA"/>
</dbReference>
<keyword evidence="3" id="KW-1185">Reference proteome</keyword>
<proteinExistence type="predicted"/>
<feature type="coiled-coil region" evidence="1">
    <location>
        <begin position="47"/>
        <end position="81"/>
    </location>
</feature>
<organism evidence="2 3">
    <name type="scientific">Linum trigynum</name>
    <dbReference type="NCBI Taxonomy" id="586398"/>
    <lineage>
        <taxon>Eukaryota</taxon>
        <taxon>Viridiplantae</taxon>
        <taxon>Streptophyta</taxon>
        <taxon>Embryophyta</taxon>
        <taxon>Tracheophyta</taxon>
        <taxon>Spermatophyta</taxon>
        <taxon>Magnoliopsida</taxon>
        <taxon>eudicotyledons</taxon>
        <taxon>Gunneridae</taxon>
        <taxon>Pentapetalae</taxon>
        <taxon>rosids</taxon>
        <taxon>fabids</taxon>
        <taxon>Malpighiales</taxon>
        <taxon>Linaceae</taxon>
        <taxon>Linum</taxon>
    </lineage>
</organism>
<gene>
    <name evidence="2" type="ORF">LTRI10_LOCUS19417</name>
</gene>
<name>A0AAV2DVS5_9ROSI</name>
<dbReference type="Proteomes" id="UP001497516">
    <property type="component" value="Chromosome 3"/>
</dbReference>
<evidence type="ECO:0000313" key="2">
    <source>
        <dbReference type="EMBL" id="CAL1377791.1"/>
    </source>
</evidence>
<evidence type="ECO:0000256" key="1">
    <source>
        <dbReference type="SAM" id="Coils"/>
    </source>
</evidence>
<keyword evidence="1" id="KW-0175">Coiled coil</keyword>
<dbReference type="AlphaFoldDB" id="A0AAV2DVS5"/>
<sequence>MCEKDMESSCEMMNAHSQKPVSFNSLFHQLLNLERPCPEDTCDLCDCARIREQHLKLVEEKNQLQERARQLEELKASMLQMPPEVTVNAVVEECMQFLLSKGFDPKYEQAMRAVIAKGTNPAKFLFFFQKMAAAGEVDPIFEPFMIKPPDIGANPGSF</sequence>
<evidence type="ECO:0000313" key="3">
    <source>
        <dbReference type="Proteomes" id="UP001497516"/>
    </source>
</evidence>
<protein>
    <submittedName>
        <fullName evidence="2">Uncharacterized protein</fullName>
    </submittedName>
</protein>
<accession>A0AAV2DVS5</accession>
<reference evidence="2 3" key="1">
    <citation type="submission" date="2024-04" db="EMBL/GenBank/DDBJ databases">
        <authorList>
            <person name="Fracassetti M."/>
        </authorList>
    </citation>
    <scope>NUCLEOTIDE SEQUENCE [LARGE SCALE GENOMIC DNA]</scope>
</reference>